<keyword evidence="5" id="KW-0640">Prion</keyword>
<dbReference type="GO" id="GO:0046872">
    <property type="term" value="F:metal ion binding"/>
    <property type="evidence" value="ECO:0007669"/>
    <property type="project" value="UniProtKB-KW"/>
</dbReference>
<dbReference type="EMBL" id="OX395141">
    <property type="protein sequence ID" value="CAI5795709.1"/>
    <property type="molecule type" value="Genomic_DNA"/>
</dbReference>
<dbReference type="Proteomes" id="UP001178461">
    <property type="component" value="Chromosome 15"/>
</dbReference>
<accession>A0AA35LGF3</accession>
<comment type="similarity">
    <text evidence="2">Belongs to the prion family.</text>
</comment>
<keyword evidence="11" id="KW-1015">Disulfide bond</keyword>
<dbReference type="SUPFAM" id="SSF54098">
    <property type="entry name" value="Prion-like"/>
    <property type="match status" value="1"/>
</dbReference>
<evidence type="ECO:0000256" key="3">
    <source>
        <dbReference type="ARBA" id="ARBA00022475"/>
    </source>
</evidence>
<evidence type="ECO:0000256" key="6">
    <source>
        <dbReference type="ARBA" id="ARBA00022723"/>
    </source>
</evidence>
<feature type="compositionally biased region" description="Basic residues" evidence="14">
    <location>
        <begin position="66"/>
        <end position="77"/>
    </location>
</feature>
<evidence type="ECO:0000256" key="10">
    <source>
        <dbReference type="ARBA" id="ARBA00023136"/>
    </source>
</evidence>
<keyword evidence="7" id="KW-0732">Signal</keyword>
<evidence type="ECO:0000256" key="4">
    <source>
        <dbReference type="ARBA" id="ARBA00022622"/>
    </source>
</evidence>
<evidence type="ECO:0000256" key="7">
    <source>
        <dbReference type="ARBA" id="ARBA00022729"/>
    </source>
</evidence>
<keyword evidence="8" id="KW-0186">Copper</keyword>
<sequence length="212" mass="23858">MNYTICTREKLTGKRHLLFKKNRASEKPTRNPLQKNFTMQRKLAAAVLFAALCICLSRKVGVSPSKRNKKPYTKRPSRTTSPVQKYLCHGGQMIDGVELQPNDTAYYRDNWKDFPDGLFYPNCSLYREPNVSKEALVGECVSFVTPSTKLNLSLGKDANDPKQRVMWFVINHLCANETCSQPCPQRSNAGALHFSSQALIIGLLGRSVLSTK</sequence>
<dbReference type="GO" id="GO:0098552">
    <property type="term" value="C:side of membrane"/>
    <property type="evidence" value="ECO:0007669"/>
    <property type="project" value="UniProtKB-KW"/>
</dbReference>
<evidence type="ECO:0000259" key="15">
    <source>
        <dbReference type="Pfam" id="PF00377"/>
    </source>
</evidence>
<keyword evidence="17" id="KW-1185">Reference proteome</keyword>
<dbReference type="GO" id="GO:0051260">
    <property type="term" value="P:protein homooligomerization"/>
    <property type="evidence" value="ECO:0007669"/>
    <property type="project" value="InterPro"/>
</dbReference>
<keyword evidence="9" id="KW-0034">Amyloid</keyword>
<evidence type="ECO:0000256" key="1">
    <source>
        <dbReference type="ARBA" id="ARBA00004609"/>
    </source>
</evidence>
<keyword evidence="6" id="KW-0479">Metal-binding</keyword>
<name>A0AA35LGF3_9SAUR</name>
<dbReference type="PANTHER" id="PTHR15506:SF0">
    <property type="entry name" value="PRION-LIKE PROTEIN DOPPEL"/>
    <property type="match status" value="1"/>
</dbReference>
<comment type="subcellular location">
    <subcellularLocation>
        <location evidence="1">Cell membrane</location>
        <topology evidence="1">Lipid-anchor</topology>
        <topology evidence="1">GPI-anchor</topology>
    </subcellularLocation>
</comment>
<protein>
    <submittedName>
        <fullName evidence="16">Doppel</fullName>
    </submittedName>
</protein>
<gene>
    <name evidence="16" type="ORF">PODLI_1B039175</name>
</gene>
<evidence type="ECO:0000313" key="16">
    <source>
        <dbReference type="EMBL" id="CAI5795709.1"/>
    </source>
</evidence>
<dbReference type="GO" id="GO:0005886">
    <property type="term" value="C:plasma membrane"/>
    <property type="evidence" value="ECO:0007669"/>
    <property type="project" value="UniProtKB-SubCell"/>
</dbReference>
<evidence type="ECO:0000256" key="5">
    <source>
        <dbReference type="ARBA" id="ARBA00022678"/>
    </source>
</evidence>
<keyword evidence="4" id="KW-0336">GPI-anchor</keyword>
<reference evidence="16" key="1">
    <citation type="submission" date="2022-12" db="EMBL/GenBank/DDBJ databases">
        <authorList>
            <person name="Alioto T."/>
            <person name="Alioto T."/>
            <person name="Gomez Garrido J."/>
        </authorList>
    </citation>
    <scope>NUCLEOTIDE SEQUENCE</scope>
</reference>
<proteinExistence type="inferred from homology"/>
<keyword evidence="10" id="KW-0472">Membrane</keyword>
<keyword evidence="3" id="KW-1003">Cell membrane</keyword>
<organism evidence="16 17">
    <name type="scientific">Podarcis lilfordi</name>
    <name type="common">Lilford's wall lizard</name>
    <dbReference type="NCBI Taxonomy" id="74358"/>
    <lineage>
        <taxon>Eukaryota</taxon>
        <taxon>Metazoa</taxon>
        <taxon>Chordata</taxon>
        <taxon>Craniata</taxon>
        <taxon>Vertebrata</taxon>
        <taxon>Euteleostomi</taxon>
        <taxon>Lepidosauria</taxon>
        <taxon>Squamata</taxon>
        <taxon>Bifurcata</taxon>
        <taxon>Unidentata</taxon>
        <taxon>Episquamata</taxon>
        <taxon>Laterata</taxon>
        <taxon>Lacertibaenia</taxon>
        <taxon>Lacertidae</taxon>
        <taxon>Podarcis</taxon>
    </lineage>
</organism>
<dbReference type="Pfam" id="PF00377">
    <property type="entry name" value="Prion"/>
    <property type="match status" value="1"/>
</dbReference>
<evidence type="ECO:0000256" key="11">
    <source>
        <dbReference type="ARBA" id="ARBA00023157"/>
    </source>
</evidence>
<feature type="region of interest" description="Disordered" evidence="14">
    <location>
        <begin position="63"/>
        <end position="82"/>
    </location>
</feature>
<dbReference type="Gene3D" id="1.10.790.10">
    <property type="entry name" value="Prion/Doppel protein, beta-ribbon domain"/>
    <property type="match status" value="1"/>
</dbReference>
<dbReference type="InterPro" id="IPR022416">
    <property type="entry name" value="Prion/Doppel_prot_b-ribbon_dom"/>
</dbReference>
<dbReference type="PANTHER" id="PTHR15506">
    <property type="entry name" value="DOPPEL PRION"/>
    <property type="match status" value="1"/>
</dbReference>
<feature type="domain" description="Prion/Doppel protein beta-ribbon" evidence="15">
    <location>
        <begin position="102"/>
        <end position="203"/>
    </location>
</feature>
<keyword evidence="12" id="KW-0325">Glycoprotein</keyword>
<keyword evidence="13" id="KW-0449">Lipoprotein</keyword>
<evidence type="ECO:0000313" key="17">
    <source>
        <dbReference type="Proteomes" id="UP001178461"/>
    </source>
</evidence>
<evidence type="ECO:0000256" key="13">
    <source>
        <dbReference type="ARBA" id="ARBA00023288"/>
    </source>
</evidence>
<evidence type="ECO:0000256" key="9">
    <source>
        <dbReference type="ARBA" id="ARBA00023087"/>
    </source>
</evidence>
<evidence type="ECO:0000256" key="2">
    <source>
        <dbReference type="ARBA" id="ARBA00009910"/>
    </source>
</evidence>
<dbReference type="InterPro" id="IPR036924">
    <property type="entry name" value="Prion/Doppel_b-ribbon_dom_sf"/>
</dbReference>
<evidence type="ECO:0000256" key="14">
    <source>
        <dbReference type="SAM" id="MobiDB-lite"/>
    </source>
</evidence>
<evidence type="ECO:0000256" key="12">
    <source>
        <dbReference type="ARBA" id="ARBA00023180"/>
    </source>
</evidence>
<dbReference type="AlphaFoldDB" id="A0AA35LGF3"/>
<evidence type="ECO:0000256" key="8">
    <source>
        <dbReference type="ARBA" id="ARBA00023008"/>
    </source>
</evidence>